<keyword evidence="2" id="KW-0472">Membrane</keyword>
<dbReference type="GO" id="GO:0016020">
    <property type="term" value="C:membrane"/>
    <property type="evidence" value="ECO:0007669"/>
    <property type="project" value="UniProtKB-SubCell"/>
</dbReference>
<dbReference type="EMBL" id="CAJNDS010000868">
    <property type="protein sequence ID" value="CAE7238343.1"/>
    <property type="molecule type" value="Genomic_DNA"/>
</dbReference>
<dbReference type="SUPFAM" id="SSF90112">
    <property type="entry name" value="Neurotransmitter-gated ion-channel transmembrane pore"/>
    <property type="match status" value="1"/>
</dbReference>
<comment type="caution">
    <text evidence="3">The sequence shown here is derived from an EMBL/GenBank/DDBJ whole genome shotgun (WGS) entry which is preliminary data.</text>
</comment>
<accession>A0A812KYD5</accession>
<dbReference type="Gene3D" id="1.20.58.390">
    <property type="entry name" value="Neurotransmitter-gated ion-channel transmembrane domain"/>
    <property type="match status" value="1"/>
</dbReference>
<evidence type="ECO:0000256" key="2">
    <source>
        <dbReference type="SAM" id="Phobius"/>
    </source>
</evidence>
<organism evidence="3 4">
    <name type="scientific">Symbiodinium natans</name>
    <dbReference type="NCBI Taxonomy" id="878477"/>
    <lineage>
        <taxon>Eukaryota</taxon>
        <taxon>Sar</taxon>
        <taxon>Alveolata</taxon>
        <taxon>Dinophyceae</taxon>
        <taxon>Suessiales</taxon>
        <taxon>Symbiodiniaceae</taxon>
        <taxon>Symbiodinium</taxon>
    </lineage>
</organism>
<proteinExistence type="predicted"/>
<evidence type="ECO:0000313" key="4">
    <source>
        <dbReference type="Proteomes" id="UP000604046"/>
    </source>
</evidence>
<dbReference type="Gene3D" id="2.70.170.10">
    <property type="entry name" value="Neurotransmitter-gated ion-channel ligand-binding domain"/>
    <property type="match status" value="1"/>
</dbReference>
<reference evidence="3" key="1">
    <citation type="submission" date="2021-02" db="EMBL/GenBank/DDBJ databases">
        <authorList>
            <person name="Dougan E. K."/>
            <person name="Rhodes N."/>
            <person name="Thang M."/>
            <person name="Chan C."/>
        </authorList>
    </citation>
    <scope>NUCLEOTIDE SEQUENCE</scope>
</reference>
<feature type="transmembrane region" description="Helical" evidence="2">
    <location>
        <begin position="316"/>
        <end position="335"/>
    </location>
</feature>
<dbReference type="InterPro" id="IPR036734">
    <property type="entry name" value="Neur_chan_lig-bd_sf"/>
</dbReference>
<comment type="subcellular location">
    <subcellularLocation>
        <location evidence="1">Membrane</location>
        <topology evidence="1">Multi-pass membrane protein</topology>
    </subcellularLocation>
</comment>
<feature type="transmembrane region" description="Helical" evidence="2">
    <location>
        <begin position="380"/>
        <end position="403"/>
    </location>
</feature>
<dbReference type="AlphaFoldDB" id="A0A812KYD5"/>
<keyword evidence="2" id="KW-1133">Transmembrane helix</keyword>
<dbReference type="OrthoDB" id="412158at2759"/>
<feature type="transmembrane region" description="Helical" evidence="2">
    <location>
        <begin position="347"/>
        <end position="368"/>
    </location>
</feature>
<keyword evidence="4" id="KW-1185">Reference proteome</keyword>
<protein>
    <submittedName>
        <fullName evidence="3">Uncharacterized protein</fullName>
    </submittedName>
</protein>
<dbReference type="Proteomes" id="UP000604046">
    <property type="component" value="Unassembled WGS sequence"/>
</dbReference>
<dbReference type="InterPro" id="IPR036719">
    <property type="entry name" value="Neuro-gated_channel_TM_sf"/>
</dbReference>
<keyword evidence="2" id="KW-0812">Transmembrane</keyword>
<name>A0A812KYD5_9DINO</name>
<evidence type="ECO:0000256" key="1">
    <source>
        <dbReference type="ARBA" id="ARBA00004141"/>
    </source>
</evidence>
<gene>
    <name evidence="3" type="ORF">SNAT2548_LOCUS10463</name>
</gene>
<sequence>MEFPSYLPEFAERDVPRGITQKRRDVDGRNNVRVRANVIEIVEVDTVRETFQAVFVLEFTYVDPTLENTWLHLKYRDDNGSVVTTFAQVLGQAAGDRIVVRTGRQVNDSSEIIQDEAGKAIRKDRVLAIYLPEYLRETDPDGWAQHFALDWSFMNAIDEPKIMMQSRQIEYFSERGAHVKYKGKFNAILSERLELDAMPFDRQLLRIQVVAEIPAYRMRFLPTYSSGGRLKTSPARPYEQVPREWRVDADRRWLPKVEVLEEDGPNARSRFDIHIYLERNPTFYLYNLCLLLAMFTLATCIGFCTDVGGQADRLSVHLTLLLTTVAYKYVVTTWLPVKPYQTRLDKFTLRCFYFQFAAMGLCALEPFLQNRHVISEEGMTSLVICVYSLLFALLLALGCMVTLGEYGYCRALYQWFFFQEWNEVYASNHVWPNRSTGEPPSIYVAGAVAPAAGINVDPYDQTLNEVTELLLSDTDSN</sequence>
<feature type="transmembrane region" description="Helical" evidence="2">
    <location>
        <begin position="283"/>
        <end position="304"/>
    </location>
</feature>
<dbReference type="GO" id="GO:0005230">
    <property type="term" value="F:extracellular ligand-gated monoatomic ion channel activity"/>
    <property type="evidence" value="ECO:0007669"/>
    <property type="project" value="InterPro"/>
</dbReference>
<evidence type="ECO:0000313" key="3">
    <source>
        <dbReference type="EMBL" id="CAE7238343.1"/>
    </source>
</evidence>
<dbReference type="InterPro" id="IPR038050">
    <property type="entry name" value="Neuro_actylchol_rec"/>
</dbReference>